<proteinExistence type="predicted"/>
<evidence type="ECO:0000313" key="1">
    <source>
        <dbReference type="EMBL" id="KYC69038.1"/>
    </source>
</evidence>
<dbReference type="AlphaFoldDB" id="A0A150KE94"/>
<comment type="caution">
    <text evidence="1">The sequence shown here is derived from an EMBL/GenBank/DDBJ whole genome shotgun (WGS) entry which is preliminary data.</text>
</comment>
<dbReference type="Proteomes" id="UP000075304">
    <property type="component" value="Unassembled WGS sequence"/>
</dbReference>
<accession>A0A150KE94</accession>
<sequence>MHRAVRSAIRSLWALSFCKYYDMFFYESIRDVGSFVFLHKTVSAYSFGKIQKRRMDGDGKHDTICAGA</sequence>
<organism evidence="1 2">
    <name type="scientific">Heyndrickxia coagulans</name>
    <name type="common">Weizmannia coagulans</name>
    <dbReference type="NCBI Taxonomy" id="1398"/>
    <lineage>
        <taxon>Bacteria</taxon>
        <taxon>Bacillati</taxon>
        <taxon>Bacillota</taxon>
        <taxon>Bacilli</taxon>
        <taxon>Bacillales</taxon>
        <taxon>Bacillaceae</taxon>
        <taxon>Heyndrickxia</taxon>
    </lineage>
</organism>
<protein>
    <submittedName>
        <fullName evidence="1">Uncharacterized protein</fullName>
    </submittedName>
</protein>
<name>A0A150KE94_HEYCO</name>
<reference evidence="1 2" key="1">
    <citation type="submission" date="2016-01" db="EMBL/GenBank/DDBJ databases">
        <title>Genome Sequences of Twelve Sporeforming Bacillus Species Isolated from Foods.</title>
        <authorList>
            <person name="Berendsen E.M."/>
            <person name="Wells-Bennik M.H."/>
            <person name="Krawcyk A.O."/>
            <person name="De Jong A."/>
            <person name="Holsappel S."/>
            <person name="Eijlander R.T."/>
            <person name="Kuipers O.P."/>
        </authorList>
    </citation>
    <scope>NUCLEOTIDE SEQUENCE [LARGE SCALE GENOMIC DNA]</scope>
    <source>
        <strain evidence="1 2">B4099</strain>
    </source>
</reference>
<evidence type="ECO:0000313" key="2">
    <source>
        <dbReference type="Proteomes" id="UP000075304"/>
    </source>
</evidence>
<dbReference type="EMBL" id="LQYI01000053">
    <property type="protein sequence ID" value="KYC69038.1"/>
    <property type="molecule type" value="Genomic_DNA"/>
</dbReference>
<gene>
    <name evidence="1" type="ORF">B4099_0790</name>
</gene>